<dbReference type="EMBL" id="CAUYUJ010009069">
    <property type="protein sequence ID" value="CAK0825770.1"/>
    <property type="molecule type" value="Genomic_DNA"/>
</dbReference>
<evidence type="ECO:0000313" key="3">
    <source>
        <dbReference type="Proteomes" id="UP001189429"/>
    </source>
</evidence>
<organism evidence="2 3">
    <name type="scientific">Prorocentrum cordatum</name>
    <dbReference type="NCBI Taxonomy" id="2364126"/>
    <lineage>
        <taxon>Eukaryota</taxon>
        <taxon>Sar</taxon>
        <taxon>Alveolata</taxon>
        <taxon>Dinophyceae</taxon>
        <taxon>Prorocentrales</taxon>
        <taxon>Prorocentraceae</taxon>
        <taxon>Prorocentrum</taxon>
    </lineage>
</organism>
<evidence type="ECO:0000313" key="2">
    <source>
        <dbReference type="EMBL" id="CAK0825770.1"/>
    </source>
</evidence>
<protein>
    <submittedName>
        <fullName evidence="2">Uncharacterized protein</fullName>
    </submittedName>
</protein>
<name>A0ABN9S208_9DINO</name>
<comment type="caution">
    <text evidence="2">The sequence shown here is derived from an EMBL/GenBank/DDBJ whole genome shotgun (WGS) entry which is preliminary data.</text>
</comment>
<evidence type="ECO:0000256" key="1">
    <source>
        <dbReference type="SAM" id="MobiDB-lite"/>
    </source>
</evidence>
<keyword evidence="3" id="KW-1185">Reference proteome</keyword>
<dbReference type="Proteomes" id="UP001189429">
    <property type="component" value="Unassembled WGS sequence"/>
</dbReference>
<proteinExistence type="predicted"/>
<gene>
    <name evidence="2" type="ORF">PCOR1329_LOCUS25814</name>
</gene>
<sequence>MAFLLARAFGAPAPPTVDTAAFGSPQTLSTAGFETENVWRGRAVSTDSATETHGVRSEDGSTCQGRLLALSSEDMRRCGSKDSVDLRKSSARAEALRRAEMLARFDHSYDGRRR</sequence>
<feature type="region of interest" description="Disordered" evidence="1">
    <location>
        <begin position="40"/>
        <end position="60"/>
    </location>
</feature>
<accession>A0ABN9S208</accession>
<reference evidence="2" key="1">
    <citation type="submission" date="2023-10" db="EMBL/GenBank/DDBJ databases">
        <authorList>
            <person name="Chen Y."/>
            <person name="Shah S."/>
            <person name="Dougan E. K."/>
            <person name="Thang M."/>
            <person name="Chan C."/>
        </authorList>
    </citation>
    <scope>NUCLEOTIDE SEQUENCE [LARGE SCALE GENOMIC DNA]</scope>
</reference>